<protein>
    <submittedName>
        <fullName evidence="2">CoA transferase</fullName>
    </submittedName>
</protein>
<dbReference type="RefSeq" id="WP_153651861.1">
    <property type="nucleotide sequence ID" value="NZ_CP045737.1"/>
</dbReference>
<proteinExistence type="predicted"/>
<gene>
    <name evidence="2" type="ORF">GEV26_03980</name>
</gene>
<name>A0A5Q2MKW1_9ACTN</name>
<dbReference type="SUPFAM" id="SSF89796">
    <property type="entry name" value="CoA-transferase family III (CaiB/BaiF)"/>
    <property type="match status" value="1"/>
</dbReference>
<evidence type="ECO:0000313" key="3">
    <source>
        <dbReference type="Proteomes" id="UP000392064"/>
    </source>
</evidence>
<dbReference type="GO" id="GO:0008410">
    <property type="term" value="F:CoA-transferase activity"/>
    <property type="evidence" value="ECO:0007669"/>
    <property type="project" value="TreeGrafter"/>
</dbReference>
<organism evidence="2 3">
    <name type="scientific">Aeromicrobium yanjiei</name>
    <dbReference type="NCBI Taxonomy" id="2662028"/>
    <lineage>
        <taxon>Bacteria</taxon>
        <taxon>Bacillati</taxon>
        <taxon>Actinomycetota</taxon>
        <taxon>Actinomycetes</taxon>
        <taxon>Propionibacteriales</taxon>
        <taxon>Nocardioidaceae</taxon>
        <taxon>Aeromicrobium</taxon>
    </lineage>
</organism>
<reference evidence="2 3" key="1">
    <citation type="submission" date="2019-11" db="EMBL/GenBank/DDBJ databases">
        <authorList>
            <person name="Li J."/>
        </authorList>
    </citation>
    <scope>NUCLEOTIDE SEQUENCE [LARGE SCALE GENOMIC DNA]</scope>
    <source>
        <strain evidence="2 3">MF47</strain>
    </source>
</reference>
<dbReference type="KEGG" id="aef:GEV26_03980"/>
<dbReference type="InterPro" id="IPR050483">
    <property type="entry name" value="CoA-transferase_III_domain"/>
</dbReference>
<dbReference type="Proteomes" id="UP000392064">
    <property type="component" value="Chromosome"/>
</dbReference>
<dbReference type="InterPro" id="IPR023606">
    <property type="entry name" value="CoA-Trfase_III_dom_1_sf"/>
</dbReference>
<dbReference type="PANTHER" id="PTHR48207">
    <property type="entry name" value="SUCCINATE--HYDROXYMETHYLGLUTARATE COA-TRANSFERASE"/>
    <property type="match status" value="1"/>
</dbReference>
<evidence type="ECO:0000256" key="1">
    <source>
        <dbReference type="ARBA" id="ARBA00022679"/>
    </source>
</evidence>
<keyword evidence="1 2" id="KW-0808">Transferase</keyword>
<keyword evidence="3" id="KW-1185">Reference proteome</keyword>
<dbReference type="PANTHER" id="PTHR48207:SF3">
    <property type="entry name" value="SUCCINATE--HYDROXYMETHYLGLUTARATE COA-TRANSFERASE"/>
    <property type="match status" value="1"/>
</dbReference>
<dbReference type="EMBL" id="CP045737">
    <property type="protein sequence ID" value="QGG40590.1"/>
    <property type="molecule type" value="Genomic_DNA"/>
</dbReference>
<sequence>MTSEGEDAVPEHLELLEGVRVVDFTQALSGPYCTLMLADVGADVIKIENRVRGDDSRHWGPPFLGSDAAYFMSVNRNKRSVALDLKDPDDVALAHEVVASADVVVENWRPGTAERLGFGAEQLRAAHPGLIVCSISGFGQGQGTRSGYDQIVQGTSGVMPMTGPAGEPTKWGVPIADIAAGMFAAAAISSALVERARTGRGRVIDIAMQDSLISMLTHHAARHLATGVVPPSDHNGHATICPYGMFPTADGFVNLCVGNDSQFQRMCAALGRDDLAQDERFATNPLRVANRAVLLGTLTETLAGLATSDAIAALEQVGVPAGAVADIGEALADESTLARDMVMSFDRDDVSGVRVVNTPWKFDGRAPSIRRAPPHLGEHNVDVLSEIRTGQ</sequence>
<dbReference type="AlphaFoldDB" id="A0A5Q2MKW1"/>
<dbReference type="Pfam" id="PF02515">
    <property type="entry name" value="CoA_transf_3"/>
    <property type="match status" value="1"/>
</dbReference>
<dbReference type="Gene3D" id="3.30.1540.10">
    <property type="entry name" value="formyl-coa transferase, domain 3"/>
    <property type="match status" value="1"/>
</dbReference>
<accession>A0A5Q2MKW1</accession>
<dbReference type="InterPro" id="IPR003673">
    <property type="entry name" value="CoA-Trfase_fam_III"/>
</dbReference>
<dbReference type="InterPro" id="IPR044855">
    <property type="entry name" value="CoA-Trfase_III_dom3_sf"/>
</dbReference>
<dbReference type="Gene3D" id="3.40.50.10540">
    <property type="entry name" value="Crotonobetainyl-coa:carnitine coa-transferase, domain 1"/>
    <property type="match status" value="1"/>
</dbReference>
<evidence type="ECO:0000313" key="2">
    <source>
        <dbReference type="EMBL" id="QGG40590.1"/>
    </source>
</evidence>